<reference evidence="2 3" key="1">
    <citation type="submission" date="2019-02" db="EMBL/GenBank/DDBJ databases">
        <title>Genomic Encyclopedia of Type Strains, Phase IV (KMG-IV): sequencing the most valuable type-strain genomes for metagenomic binning, comparative biology and taxonomic classification.</title>
        <authorList>
            <person name="Goeker M."/>
        </authorList>
    </citation>
    <scope>NUCLEOTIDE SEQUENCE [LARGE SCALE GENOMIC DNA]</scope>
    <source>
        <strain evidence="2 3">DSM 43045</strain>
    </source>
</reference>
<dbReference type="AlphaFoldDB" id="A0A4Q7MJS1"/>
<protein>
    <submittedName>
        <fullName evidence="2">Uncharacterized protein</fullName>
    </submittedName>
</protein>
<gene>
    <name evidence="2" type="ORF">EV187_1042</name>
</gene>
<evidence type="ECO:0000256" key="1">
    <source>
        <dbReference type="SAM" id="MobiDB-lite"/>
    </source>
</evidence>
<organism evidence="2 3">
    <name type="scientific">Agromyces ramosus</name>
    <dbReference type="NCBI Taxonomy" id="33879"/>
    <lineage>
        <taxon>Bacteria</taxon>
        <taxon>Bacillati</taxon>
        <taxon>Actinomycetota</taxon>
        <taxon>Actinomycetes</taxon>
        <taxon>Micrococcales</taxon>
        <taxon>Microbacteriaceae</taxon>
        <taxon>Agromyces</taxon>
    </lineage>
</organism>
<evidence type="ECO:0000313" key="3">
    <source>
        <dbReference type="Proteomes" id="UP000293289"/>
    </source>
</evidence>
<comment type="caution">
    <text evidence="2">The sequence shown here is derived from an EMBL/GenBank/DDBJ whole genome shotgun (WGS) entry which is preliminary data.</text>
</comment>
<evidence type="ECO:0000313" key="2">
    <source>
        <dbReference type="EMBL" id="RZS68611.1"/>
    </source>
</evidence>
<feature type="compositionally biased region" description="Low complexity" evidence="1">
    <location>
        <begin position="1"/>
        <end position="42"/>
    </location>
</feature>
<dbReference type="EMBL" id="SGWY01000001">
    <property type="protein sequence ID" value="RZS68611.1"/>
    <property type="molecule type" value="Genomic_DNA"/>
</dbReference>
<feature type="region of interest" description="Disordered" evidence="1">
    <location>
        <begin position="1"/>
        <end position="43"/>
    </location>
</feature>
<accession>A0A4Q7MJS1</accession>
<name>A0A4Q7MJS1_9MICO</name>
<proteinExistence type="predicted"/>
<sequence length="191" mass="20788">MQTVAGASAGPTATAPETTPTSAPVVTQPPAAIETPEPTANADRIPHACEEIYTRDLTPDFHGLTLNPEWTNDPAWWGGRYFDEDVHHTVTSQSAITCKWAAGGPTDRGLFTDIAYISPLQMTELPTRLQQLGQTCYEELQGTRCVYETPKTDDGNAGESHFFRDGIWIATHWINAGPDGYTHDIVAALFG</sequence>
<dbReference type="Proteomes" id="UP000293289">
    <property type="component" value="Unassembled WGS sequence"/>
</dbReference>
<keyword evidence="3" id="KW-1185">Reference proteome</keyword>